<dbReference type="GO" id="GO:0030670">
    <property type="term" value="C:phagocytic vesicle membrane"/>
    <property type="evidence" value="ECO:0007669"/>
    <property type="project" value="TreeGrafter"/>
</dbReference>
<evidence type="ECO:0000256" key="8">
    <source>
        <dbReference type="ARBA" id="ARBA00022989"/>
    </source>
</evidence>
<organism evidence="13">
    <name type="scientific">Rhipicephalus appendiculatus</name>
    <name type="common">Brown ear tick</name>
    <dbReference type="NCBI Taxonomy" id="34631"/>
    <lineage>
        <taxon>Eukaryota</taxon>
        <taxon>Metazoa</taxon>
        <taxon>Ecdysozoa</taxon>
        <taxon>Arthropoda</taxon>
        <taxon>Chelicerata</taxon>
        <taxon>Arachnida</taxon>
        <taxon>Acari</taxon>
        <taxon>Parasitiformes</taxon>
        <taxon>Ixodida</taxon>
        <taxon>Ixodoidea</taxon>
        <taxon>Ixodidae</taxon>
        <taxon>Rhipicephalinae</taxon>
        <taxon>Rhipicephalus</taxon>
        <taxon>Rhipicephalus</taxon>
    </lineage>
</organism>
<evidence type="ECO:0000256" key="2">
    <source>
        <dbReference type="ARBA" id="ARBA00004107"/>
    </source>
</evidence>
<dbReference type="GO" id="GO:0031902">
    <property type="term" value="C:late endosome membrane"/>
    <property type="evidence" value="ECO:0007669"/>
    <property type="project" value="UniProtKB-SubCell"/>
</dbReference>
<sequence length="250" mass="27300">MAYAAEASPLLGNASGESYSSVYPTAPSGGDSPPPSYDDVSFTPTRVKACDVCNYQIDIVKHPNDYVVTCPRCSESTALGNPPKGKRYIRCGCNKLLMCVKSATIVKCSRPGCGAVIKPEDKAGAKAKTQQPGRRGREELAEPHTEPSYRFICGHCQSVSVVDTAPSSRFRCRHCGKRSSVDRSNKKAVFLIFVGAVIVACVMILMVSTMMLKHNSGYWWAYLLGLALAEVFILYGLWLLFLKKSTVEVR</sequence>
<protein>
    <recommendedName>
        <fullName evidence="4 11">Phosphatidylinositol-4,5-bisphosphate 4-phosphatase</fullName>
        <ecNumber evidence="4 11">3.1.3.78</ecNumber>
    </recommendedName>
</protein>
<comment type="function">
    <text evidence="11">Catalyzes the hydrolysis of phosphatidylinositol-4,5-bisphosphate (PtdIns-4,5-P2) to phosphatidylinositol-4-phosphate (PtdIns-4-P).</text>
</comment>
<evidence type="ECO:0000256" key="4">
    <source>
        <dbReference type="ARBA" id="ARBA00012936"/>
    </source>
</evidence>
<feature type="transmembrane region" description="Helical" evidence="11">
    <location>
        <begin position="188"/>
        <end position="207"/>
    </location>
</feature>
<keyword evidence="6 11" id="KW-0967">Endosome</keyword>
<evidence type="ECO:0000256" key="9">
    <source>
        <dbReference type="ARBA" id="ARBA00023136"/>
    </source>
</evidence>
<dbReference type="GO" id="GO:0046856">
    <property type="term" value="P:phosphatidylinositol dephosphorylation"/>
    <property type="evidence" value="ECO:0007669"/>
    <property type="project" value="InterPro"/>
</dbReference>
<keyword evidence="8 11" id="KW-1133">Transmembrane helix</keyword>
<evidence type="ECO:0000256" key="6">
    <source>
        <dbReference type="ARBA" id="ARBA00022753"/>
    </source>
</evidence>
<dbReference type="EC" id="3.1.3.78" evidence="4 11"/>
<comment type="catalytic activity">
    <reaction evidence="1 11">
        <text>a 1,2-diacyl-sn-glycero-3-phospho-(1D-myo-inositol-4,5-bisphosphate) + H2O = a 1,2-diacyl-sn-glycero-3-phospho-(1D-myo-inositol-5-phosphate) + phosphate</text>
        <dbReference type="Rhea" id="RHEA:25674"/>
        <dbReference type="ChEBI" id="CHEBI:15377"/>
        <dbReference type="ChEBI" id="CHEBI:43474"/>
        <dbReference type="ChEBI" id="CHEBI:57795"/>
        <dbReference type="ChEBI" id="CHEBI:58456"/>
        <dbReference type="EC" id="3.1.3.78"/>
    </reaction>
</comment>
<dbReference type="AlphaFoldDB" id="A0A131YRB8"/>
<keyword evidence="9 11" id="KW-0472">Membrane</keyword>
<evidence type="ECO:0000256" key="7">
    <source>
        <dbReference type="ARBA" id="ARBA00022801"/>
    </source>
</evidence>
<dbReference type="InterPro" id="IPR019178">
    <property type="entry name" value="PtdIns-P2-Ptase"/>
</dbReference>
<reference evidence="13" key="1">
    <citation type="journal article" date="2016" name="Ticks Tick Borne Dis.">
        <title>De novo assembly and annotation of the salivary gland transcriptome of Rhipicephalus appendiculatus male and female ticks during blood feeding.</title>
        <authorList>
            <person name="de Castro M.H."/>
            <person name="de Klerk D."/>
            <person name="Pienaar R."/>
            <person name="Latif A.A."/>
            <person name="Rees D.J."/>
            <person name="Mans B.J."/>
        </authorList>
    </citation>
    <scope>NUCLEOTIDE SEQUENCE</scope>
    <source>
        <tissue evidence="13">Salivary glands</tissue>
    </source>
</reference>
<evidence type="ECO:0000256" key="11">
    <source>
        <dbReference type="RuleBase" id="RU365008"/>
    </source>
</evidence>
<dbReference type="GO" id="GO:0034597">
    <property type="term" value="F:phosphatidylinositol-4,5-bisphosphate 4-phosphatase activity"/>
    <property type="evidence" value="ECO:0007669"/>
    <property type="project" value="UniProtKB-EC"/>
</dbReference>
<dbReference type="GO" id="GO:0005765">
    <property type="term" value="C:lysosomal membrane"/>
    <property type="evidence" value="ECO:0007669"/>
    <property type="project" value="UniProtKB-SubCell"/>
</dbReference>
<evidence type="ECO:0000256" key="12">
    <source>
        <dbReference type="SAM" id="MobiDB-lite"/>
    </source>
</evidence>
<comment type="subcellular location">
    <subcellularLocation>
        <location evidence="2 11">Late endosome membrane</location>
        <topology evidence="2 11">Multi-pass membrane protein</topology>
    </subcellularLocation>
    <subcellularLocation>
        <location evidence="3 11">Lysosome membrane</location>
        <topology evidence="3 11">Multi-pass membrane protein</topology>
    </subcellularLocation>
</comment>
<feature type="transmembrane region" description="Helical" evidence="11">
    <location>
        <begin position="219"/>
        <end position="242"/>
    </location>
</feature>
<keyword evidence="7 11" id="KW-0378">Hydrolase</keyword>
<proteinExistence type="predicted"/>
<dbReference type="EMBL" id="GEDV01006758">
    <property type="protein sequence ID" value="JAP81799.1"/>
    <property type="molecule type" value="Transcribed_RNA"/>
</dbReference>
<dbReference type="GO" id="GO:0005886">
    <property type="term" value="C:plasma membrane"/>
    <property type="evidence" value="ECO:0007669"/>
    <property type="project" value="TreeGrafter"/>
</dbReference>
<evidence type="ECO:0000256" key="3">
    <source>
        <dbReference type="ARBA" id="ARBA00004155"/>
    </source>
</evidence>
<dbReference type="Pfam" id="PF09788">
    <property type="entry name" value="Tmemb_55A"/>
    <property type="match status" value="1"/>
</dbReference>
<keyword evidence="5 11" id="KW-0812">Transmembrane</keyword>
<feature type="region of interest" description="Disordered" evidence="12">
    <location>
        <begin position="124"/>
        <end position="143"/>
    </location>
</feature>
<evidence type="ECO:0000313" key="13">
    <source>
        <dbReference type="EMBL" id="JAP81799.1"/>
    </source>
</evidence>
<name>A0A131YRB8_RHIAP</name>
<accession>A0A131YRB8</accession>
<evidence type="ECO:0000256" key="10">
    <source>
        <dbReference type="ARBA" id="ARBA00023228"/>
    </source>
</evidence>
<keyword evidence="10 11" id="KW-0458">Lysosome</keyword>
<evidence type="ECO:0000256" key="1">
    <source>
        <dbReference type="ARBA" id="ARBA00001261"/>
    </source>
</evidence>
<dbReference type="PANTHER" id="PTHR21014:SF6">
    <property type="entry name" value="PHOSPHATIDYLINOSITOL-4,5-BISPHOSPHATE 4-PHOSPHATASE"/>
    <property type="match status" value="1"/>
</dbReference>
<evidence type="ECO:0000256" key="5">
    <source>
        <dbReference type="ARBA" id="ARBA00022692"/>
    </source>
</evidence>
<dbReference type="PANTHER" id="PTHR21014">
    <property type="entry name" value="PHOSPHATIDYLINOSITOL-4,5-BISPHOSPHATE 4-PHOSPHATASE"/>
    <property type="match status" value="1"/>
</dbReference>